<feature type="transmembrane region" description="Helical" evidence="4">
    <location>
        <begin position="209"/>
        <end position="228"/>
    </location>
</feature>
<dbReference type="Proteomes" id="UP000199468">
    <property type="component" value="Unassembled WGS sequence"/>
</dbReference>
<accession>A0ABY0PED4</accession>
<dbReference type="InterPro" id="IPR036259">
    <property type="entry name" value="MFS_trans_sf"/>
</dbReference>
<feature type="transmembrane region" description="Helical" evidence="4">
    <location>
        <begin position="161"/>
        <end position="179"/>
    </location>
</feature>
<feature type="transmembrane region" description="Helical" evidence="4">
    <location>
        <begin position="40"/>
        <end position="61"/>
    </location>
</feature>
<reference evidence="6 7" key="1">
    <citation type="submission" date="2016-10" db="EMBL/GenBank/DDBJ databases">
        <authorList>
            <person name="Varghese N."/>
            <person name="Submissions S."/>
        </authorList>
    </citation>
    <scope>NUCLEOTIDE SEQUENCE [LARGE SCALE GENOMIC DNA]</scope>
    <source>
        <strain evidence="6 7">DSM 26672</strain>
    </source>
</reference>
<feature type="transmembrane region" description="Helical" evidence="4">
    <location>
        <begin position="131"/>
        <end position="155"/>
    </location>
</feature>
<dbReference type="PROSITE" id="PS50850">
    <property type="entry name" value="MFS"/>
    <property type="match status" value="1"/>
</dbReference>
<dbReference type="InterPro" id="IPR011701">
    <property type="entry name" value="MFS"/>
</dbReference>
<dbReference type="SUPFAM" id="SSF103473">
    <property type="entry name" value="MFS general substrate transporter"/>
    <property type="match status" value="1"/>
</dbReference>
<evidence type="ECO:0000313" key="6">
    <source>
        <dbReference type="EMBL" id="SDH67589.1"/>
    </source>
</evidence>
<dbReference type="EMBL" id="FNBZ01000011">
    <property type="protein sequence ID" value="SDH67589.1"/>
    <property type="molecule type" value="Genomic_DNA"/>
</dbReference>
<feature type="transmembrane region" description="Helical" evidence="4">
    <location>
        <begin position="302"/>
        <end position="318"/>
    </location>
</feature>
<feature type="domain" description="Major facilitator superfamily (MFS) profile" evidence="5">
    <location>
        <begin position="7"/>
        <end position="389"/>
    </location>
</feature>
<evidence type="ECO:0000256" key="4">
    <source>
        <dbReference type="SAM" id="Phobius"/>
    </source>
</evidence>
<keyword evidence="3 4" id="KW-0472">Membrane</keyword>
<evidence type="ECO:0000256" key="3">
    <source>
        <dbReference type="ARBA" id="ARBA00023136"/>
    </source>
</evidence>
<feature type="transmembrane region" description="Helical" evidence="4">
    <location>
        <begin position="97"/>
        <end position="119"/>
    </location>
</feature>
<feature type="transmembrane region" description="Helical" evidence="4">
    <location>
        <begin position="73"/>
        <end position="91"/>
    </location>
</feature>
<feature type="transmembrane region" description="Helical" evidence="4">
    <location>
        <begin position="248"/>
        <end position="269"/>
    </location>
</feature>
<evidence type="ECO:0000313" key="7">
    <source>
        <dbReference type="Proteomes" id="UP000199468"/>
    </source>
</evidence>
<evidence type="ECO:0000259" key="5">
    <source>
        <dbReference type="PROSITE" id="PS50850"/>
    </source>
</evidence>
<keyword evidence="7" id="KW-1185">Reference proteome</keyword>
<name>A0ABY0PED4_9HYPH</name>
<dbReference type="InterPro" id="IPR020846">
    <property type="entry name" value="MFS_dom"/>
</dbReference>
<proteinExistence type="predicted"/>
<feature type="transmembrane region" description="Helical" evidence="4">
    <location>
        <begin position="7"/>
        <end position="28"/>
    </location>
</feature>
<keyword evidence="1 4" id="KW-0812">Transmembrane</keyword>
<protein>
    <submittedName>
        <fullName evidence="6">Predicted arabinose efflux permease, MFS family</fullName>
    </submittedName>
</protein>
<dbReference type="PANTHER" id="PTHR43129:SF1">
    <property type="entry name" value="FOSMIDOMYCIN RESISTANCE PROTEIN"/>
    <property type="match status" value="1"/>
</dbReference>
<dbReference type="Gene3D" id="1.20.1250.20">
    <property type="entry name" value="MFS general substrate transporter like domains"/>
    <property type="match status" value="2"/>
</dbReference>
<feature type="transmembrane region" description="Helical" evidence="4">
    <location>
        <begin position="338"/>
        <end position="358"/>
    </location>
</feature>
<keyword evidence="2 4" id="KW-1133">Transmembrane helix</keyword>
<dbReference type="Pfam" id="PF07690">
    <property type="entry name" value="MFS_1"/>
    <property type="match status" value="1"/>
</dbReference>
<dbReference type="PANTHER" id="PTHR43129">
    <property type="entry name" value="FOSMIDOMYCIN RESISTANCE PROTEIN"/>
    <property type="match status" value="1"/>
</dbReference>
<evidence type="ECO:0000256" key="1">
    <source>
        <dbReference type="ARBA" id="ARBA00022692"/>
    </source>
</evidence>
<organism evidence="6 7">
    <name type="scientific">Bosea robiniae</name>
    <dbReference type="NCBI Taxonomy" id="1036780"/>
    <lineage>
        <taxon>Bacteria</taxon>
        <taxon>Pseudomonadati</taxon>
        <taxon>Pseudomonadota</taxon>
        <taxon>Alphaproteobacteria</taxon>
        <taxon>Hyphomicrobiales</taxon>
        <taxon>Boseaceae</taxon>
        <taxon>Bosea</taxon>
    </lineage>
</organism>
<gene>
    <name evidence="6" type="ORF">SAMN05421844_11147</name>
</gene>
<sequence length="401" mass="41755">MGPQTRLLAQISVAHLISHFHFMTVPALLPVLPNAMKVSFVDLGIALGVFNVVSALCQAPLGFAVDRFGARRVLMFGLALGSSGFALVAAIPTYTGLLMGMAIAGVANGVYHPADYALLSQNMDARRMGRAFSIHTFAGFLGGAITPPIILGMALAFDLRWAFATAAVVGVITLTFVSLGSRGMPAAGQAAHAGEHSTDTRQPVRAARATILVLTLLFMMLSLSTGAIERFSVTALVQGFQVPLSVANIALTSFLFASAFGVLAGGVLADRTSRHGFVAAIAFALAALLVTMVILVRLPPPILILTLGATGFLTGVVAPSRDMLVRAASPAGQEGKTFGFVSTGLNIGGVIGPILYGLLLDNGLATSVLWASVGFMIVTTAIVIAQELHRYDRRREAISSP</sequence>
<feature type="transmembrane region" description="Helical" evidence="4">
    <location>
        <begin position="276"/>
        <end position="296"/>
    </location>
</feature>
<feature type="transmembrane region" description="Helical" evidence="4">
    <location>
        <begin position="364"/>
        <end position="385"/>
    </location>
</feature>
<evidence type="ECO:0000256" key="2">
    <source>
        <dbReference type="ARBA" id="ARBA00022989"/>
    </source>
</evidence>
<comment type="caution">
    <text evidence="6">The sequence shown here is derived from an EMBL/GenBank/DDBJ whole genome shotgun (WGS) entry which is preliminary data.</text>
</comment>